<dbReference type="GO" id="GO:0005829">
    <property type="term" value="C:cytosol"/>
    <property type="evidence" value="ECO:0007669"/>
    <property type="project" value="TreeGrafter"/>
</dbReference>
<evidence type="ECO:0000256" key="1">
    <source>
        <dbReference type="ARBA" id="ARBA00005187"/>
    </source>
</evidence>
<dbReference type="OrthoDB" id="5140532at2"/>
<dbReference type="RefSeq" id="WP_145909933.1">
    <property type="nucleotide sequence ID" value="NZ_BAAAMZ010000017.1"/>
</dbReference>
<comment type="caution">
    <text evidence="5">The sequence shown here is derived from an EMBL/GenBank/DDBJ whole genome shotgun (WGS) entry which is preliminary data.</text>
</comment>
<dbReference type="InterPro" id="IPR051786">
    <property type="entry name" value="ASN_synthetase/amidase"/>
</dbReference>
<sequence length="524" mass="58496">MFIISNTPLQNSTAEGEFWLLSDDSARTIRQPDGSLLLFEGNLYPDSPVTTADLAQQFAAGRPAQRLAEAKGQYSGAHLDPAGGTVHAFNDHLGVHDVFIRQSGDSFALGNDLGALLRALPTTADELDETAVEDYFALEFALGGRTFARSVRRASPAALITAEARGGAPRAERYWQWQHEPAVEGFDDAVDAMYELLLGATRRIAALGSAPERWCLGLSGGLDSRVVGALARTAGLRPHGYFFGERESDAGSVTGQLATALGIEVRFPGRNREFPAHFATSLDRFPMANLEWCKYVTGRDRLPDYDALLSGRRAELFLRGTAQYFRSGFPERATPEDFYDAFAGTSADEGHRKPVCARLEAELRDVPGSSLRKRRHLGQLRMHSSWKDCALFRDFAGRPHYSPFDDLDVISYGLRLPPEWQRGARFHRALLERHFPHVAESRIRRDEVGNNDNKPLERWLSGNEDFLRAVRECVPDPAEPVPGERSLGSYEETARRISEGRHSRNEIHYFFRRLTVAGFRKAYL</sequence>
<keyword evidence="6" id="KW-1185">Reference proteome</keyword>
<evidence type="ECO:0000313" key="6">
    <source>
        <dbReference type="Proteomes" id="UP000317940"/>
    </source>
</evidence>
<reference evidence="5 6" key="1">
    <citation type="submission" date="2019-06" db="EMBL/GenBank/DDBJ databases">
        <title>Sequencing the genomes of 1000 actinobacteria strains.</title>
        <authorList>
            <person name="Klenk H.-P."/>
        </authorList>
    </citation>
    <scope>NUCLEOTIDE SEQUENCE [LARGE SCALE GENOMIC DNA]</scope>
    <source>
        <strain evidence="5 6">DSM 44826</strain>
    </source>
</reference>
<dbReference type="SUPFAM" id="SSF52402">
    <property type="entry name" value="Adenine nucleotide alpha hydrolases-like"/>
    <property type="match status" value="1"/>
</dbReference>
<evidence type="ECO:0000313" key="5">
    <source>
        <dbReference type="EMBL" id="TWF82642.1"/>
    </source>
</evidence>
<dbReference type="AlphaFoldDB" id="A0A561T6A7"/>
<dbReference type="PANTHER" id="PTHR43284:SF1">
    <property type="entry name" value="ASPARAGINE SYNTHETASE"/>
    <property type="match status" value="1"/>
</dbReference>
<dbReference type="EC" id="6.3.5.4" evidence="2"/>
<organism evidence="5 6">
    <name type="scientific">Kitasatospora viridis</name>
    <dbReference type="NCBI Taxonomy" id="281105"/>
    <lineage>
        <taxon>Bacteria</taxon>
        <taxon>Bacillati</taxon>
        <taxon>Actinomycetota</taxon>
        <taxon>Actinomycetes</taxon>
        <taxon>Kitasatosporales</taxon>
        <taxon>Streptomycetaceae</taxon>
        <taxon>Kitasatospora</taxon>
    </lineage>
</organism>
<dbReference type="PANTHER" id="PTHR43284">
    <property type="entry name" value="ASPARAGINE SYNTHETASE (GLUTAMINE-HYDROLYZING)"/>
    <property type="match status" value="1"/>
</dbReference>
<accession>A0A561T6A7</accession>
<dbReference type="InterPro" id="IPR014729">
    <property type="entry name" value="Rossmann-like_a/b/a_fold"/>
</dbReference>
<proteinExistence type="predicted"/>
<dbReference type="GO" id="GO:0004066">
    <property type="term" value="F:asparagine synthase (glutamine-hydrolyzing) activity"/>
    <property type="evidence" value="ECO:0007669"/>
    <property type="project" value="UniProtKB-EC"/>
</dbReference>
<comment type="pathway">
    <text evidence="1">Amino-acid biosynthesis; L-asparagine biosynthesis; L-asparagine from L-aspartate (L-Gln route): step 1/1.</text>
</comment>
<dbReference type="Gene3D" id="3.40.50.620">
    <property type="entry name" value="HUPs"/>
    <property type="match status" value="1"/>
</dbReference>
<dbReference type="EMBL" id="VIWT01000004">
    <property type="protein sequence ID" value="TWF82642.1"/>
    <property type="molecule type" value="Genomic_DNA"/>
</dbReference>
<gene>
    <name evidence="5" type="ORF">FHX73_14124</name>
</gene>
<dbReference type="Gene3D" id="3.60.20.10">
    <property type="entry name" value="Glutamine Phosphoribosylpyrophosphate, subunit 1, domain 1"/>
    <property type="match status" value="1"/>
</dbReference>
<name>A0A561T6A7_9ACTN</name>
<keyword evidence="3" id="KW-0028">Amino-acid biosynthesis</keyword>
<protein>
    <recommendedName>
        <fullName evidence="2">asparagine synthase (glutamine-hydrolyzing)</fullName>
        <ecNumber evidence="2">6.3.5.4</ecNumber>
    </recommendedName>
</protein>
<keyword evidence="3" id="KW-0061">Asparagine biosynthesis</keyword>
<evidence type="ECO:0000256" key="4">
    <source>
        <dbReference type="ARBA" id="ARBA00048741"/>
    </source>
</evidence>
<evidence type="ECO:0000256" key="3">
    <source>
        <dbReference type="ARBA" id="ARBA00022888"/>
    </source>
</evidence>
<dbReference type="GO" id="GO:0006529">
    <property type="term" value="P:asparagine biosynthetic process"/>
    <property type="evidence" value="ECO:0007669"/>
    <property type="project" value="UniProtKB-KW"/>
</dbReference>
<comment type="catalytic activity">
    <reaction evidence="4">
        <text>L-aspartate + L-glutamine + ATP + H2O = L-asparagine + L-glutamate + AMP + diphosphate + H(+)</text>
        <dbReference type="Rhea" id="RHEA:12228"/>
        <dbReference type="ChEBI" id="CHEBI:15377"/>
        <dbReference type="ChEBI" id="CHEBI:15378"/>
        <dbReference type="ChEBI" id="CHEBI:29985"/>
        <dbReference type="ChEBI" id="CHEBI:29991"/>
        <dbReference type="ChEBI" id="CHEBI:30616"/>
        <dbReference type="ChEBI" id="CHEBI:33019"/>
        <dbReference type="ChEBI" id="CHEBI:58048"/>
        <dbReference type="ChEBI" id="CHEBI:58359"/>
        <dbReference type="ChEBI" id="CHEBI:456215"/>
        <dbReference type="EC" id="6.3.5.4"/>
    </reaction>
</comment>
<dbReference type="InterPro" id="IPR029055">
    <property type="entry name" value="Ntn_hydrolases_N"/>
</dbReference>
<evidence type="ECO:0000256" key="2">
    <source>
        <dbReference type="ARBA" id="ARBA00012737"/>
    </source>
</evidence>
<dbReference type="Proteomes" id="UP000317940">
    <property type="component" value="Unassembled WGS sequence"/>
</dbReference>
<dbReference type="SUPFAM" id="SSF56235">
    <property type="entry name" value="N-terminal nucleophile aminohydrolases (Ntn hydrolases)"/>
    <property type="match status" value="1"/>
</dbReference>